<dbReference type="GO" id="GO:0000271">
    <property type="term" value="P:polysaccharide biosynthetic process"/>
    <property type="evidence" value="ECO:0007669"/>
    <property type="project" value="TreeGrafter"/>
</dbReference>
<gene>
    <name evidence="1" type="ORF">PFISCL1PPCAC_25272</name>
</gene>
<protein>
    <submittedName>
        <fullName evidence="1">Uncharacterized protein</fullName>
    </submittedName>
</protein>
<dbReference type="PANTHER" id="PTHR23028:SF53">
    <property type="entry name" value="ACYL_TRANSF_3 DOMAIN-CONTAINING PROTEIN"/>
    <property type="match status" value="1"/>
</dbReference>
<proteinExistence type="predicted"/>
<sequence>IGNGTAKVLVMGNSFAYRAFPTLHKLFAGRYSKMRLYAKSARVFLTEDKDDLRFARMQRIIVEKFQPDITFLIEKDVFLNLLEPIVGVVKEDPITKYLQASVDVLSHNSGTVVIDRQFYMPIARQYLKHHPNVKESYNESVAESIVRRVNQGAGLGDFEDLSSSSR</sequence>
<dbReference type="InterPro" id="IPR050879">
    <property type="entry name" value="Acyltransferase_3"/>
</dbReference>
<reference evidence="1" key="1">
    <citation type="submission" date="2023-10" db="EMBL/GenBank/DDBJ databases">
        <title>Genome assembly of Pristionchus species.</title>
        <authorList>
            <person name="Yoshida K."/>
            <person name="Sommer R.J."/>
        </authorList>
    </citation>
    <scope>NUCLEOTIDE SEQUENCE</scope>
    <source>
        <strain evidence="1">RS5133</strain>
    </source>
</reference>
<dbReference type="EMBL" id="BTSY01000006">
    <property type="protein sequence ID" value="GMT33975.1"/>
    <property type="molecule type" value="Genomic_DNA"/>
</dbReference>
<feature type="non-terminal residue" evidence="1">
    <location>
        <position position="166"/>
    </location>
</feature>
<feature type="non-terminal residue" evidence="1">
    <location>
        <position position="1"/>
    </location>
</feature>
<dbReference type="Proteomes" id="UP001432322">
    <property type="component" value="Unassembled WGS sequence"/>
</dbReference>
<organism evidence="1 2">
    <name type="scientific">Pristionchus fissidentatus</name>
    <dbReference type="NCBI Taxonomy" id="1538716"/>
    <lineage>
        <taxon>Eukaryota</taxon>
        <taxon>Metazoa</taxon>
        <taxon>Ecdysozoa</taxon>
        <taxon>Nematoda</taxon>
        <taxon>Chromadorea</taxon>
        <taxon>Rhabditida</taxon>
        <taxon>Rhabditina</taxon>
        <taxon>Diplogasteromorpha</taxon>
        <taxon>Diplogasteroidea</taxon>
        <taxon>Neodiplogasteridae</taxon>
        <taxon>Pristionchus</taxon>
    </lineage>
</organism>
<dbReference type="PANTHER" id="PTHR23028">
    <property type="entry name" value="ACETYLTRANSFERASE"/>
    <property type="match status" value="1"/>
</dbReference>
<name>A0AAV5WTT2_9BILA</name>
<accession>A0AAV5WTT2</accession>
<dbReference type="AlphaFoldDB" id="A0AAV5WTT2"/>
<comment type="caution">
    <text evidence="1">The sequence shown here is derived from an EMBL/GenBank/DDBJ whole genome shotgun (WGS) entry which is preliminary data.</text>
</comment>
<evidence type="ECO:0000313" key="1">
    <source>
        <dbReference type="EMBL" id="GMT33975.1"/>
    </source>
</evidence>
<keyword evidence="2" id="KW-1185">Reference proteome</keyword>
<dbReference type="GO" id="GO:0016020">
    <property type="term" value="C:membrane"/>
    <property type="evidence" value="ECO:0007669"/>
    <property type="project" value="TreeGrafter"/>
</dbReference>
<evidence type="ECO:0000313" key="2">
    <source>
        <dbReference type="Proteomes" id="UP001432322"/>
    </source>
</evidence>